<dbReference type="AlphaFoldDB" id="A0A2G8SB56"/>
<evidence type="ECO:0000313" key="1">
    <source>
        <dbReference type="EMBL" id="PIL30838.1"/>
    </source>
</evidence>
<dbReference type="OrthoDB" id="3352450at2759"/>
<keyword evidence="2" id="KW-1185">Reference proteome</keyword>
<comment type="caution">
    <text evidence="1">The sequence shown here is derived from an EMBL/GenBank/DDBJ whole genome shotgun (WGS) entry which is preliminary data.</text>
</comment>
<gene>
    <name evidence="1" type="ORF">GSI_07006</name>
</gene>
<accession>A0A2G8SB56</accession>
<name>A0A2G8SB56_9APHY</name>
<reference evidence="1 2" key="1">
    <citation type="journal article" date="2015" name="Sci. Rep.">
        <title>Chromosome-level genome map provides insights into diverse defense mechanisms in the medicinal fungus Ganoderma sinense.</title>
        <authorList>
            <person name="Zhu Y."/>
            <person name="Xu J."/>
            <person name="Sun C."/>
            <person name="Zhou S."/>
            <person name="Xu H."/>
            <person name="Nelson D.R."/>
            <person name="Qian J."/>
            <person name="Song J."/>
            <person name="Luo H."/>
            <person name="Xiang L."/>
            <person name="Li Y."/>
            <person name="Xu Z."/>
            <person name="Ji A."/>
            <person name="Wang L."/>
            <person name="Lu S."/>
            <person name="Hayward A."/>
            <person name="Sun W."/>
            <person name="Li X."/>
            <person name="Schwartz D.C."/>
            <person name="Wang Y."/>
            <person name="Chen S."/>
        </authorList>
    </citation>
    <scope>NUCLEOTIDE SEQUENCE [LARGE SCALE GENOMIC DNA]</scope>
    <source>
        <strain evidence="1 2">ZZ0214-1</strain>
    </source>
</reference>
<dbReference type="Proteomes" id="UP000230002">
    <property type="component" value="Unassembled WGS sequence"/>
</dbReference>
<dbReference type="EMBL" id="AYKW01000013">
    <property type="protein sequence ID" value="PIL30838.1"/>
    <property type="molecule type" value="Genomic_DNA"/>
</dbReference>
<protein>
    <submittedName>
        <fullName evidence="1">Uncharacterized protein</fullName>
    </submittedName>
</protein>
<sequence length="100" mass="10557">MAVDNSQALSVQAVAQATRQARRDGTFAGLSSGLVSAILGSKVFRLNRNATILCGVATGVISGYQFTQGFLATNIARLDAEKARLDNLAAEQDHNVSTKF</sequence>
<proteinExistence type="predicted"/>
<evidence type="ECO:0000313" key="2">
    <source>
        <dbReference type="Proteomes" id="UP000230002"/>
    </source>
</evidence>
<organism evidence="1 2">
    <name type="scientific">Ganoderma sinense ZZ0214-1</name>
    <dbReference type="NCBI Taxonomy" id="1077348"/>
    <lineage>
        <taxon>Eukaryota</taxon>
        <taxon>Fungi</taxon>
        <taxon>Dikarya</taxon>
        <taxon>Basidiomycota</taxon>
        <taxon>Agaricomycotina</taxon>
        <taxon>Agaricomycetes</taxon>
        <taxon>Polyporales</taxon>
        <taxon>Polyporaceae</taxon>
        <taxon>Ganoderma</taxon>
    </lineage>
</organism>